<feature type="compositionally biased region" description="Basic and acidic residues" evidence="2">
    <location>
        <begin position="257"/>
        <end position="269"/>
    </location>
</feature>
<feature type="compositionally biased region" description="Low complexity" evidence="2">
    <location>
        <begin position="690"/>
        <end position="712"/>
    </location>
</feature>
<feature type="compositionally biased region" description="Basic and acidic residues" evidence="2">
    <location>
        <begin position="109"/>
        <end position="143"/>
    </location>
</feature>
<dbReference type="AlphaFoldDB" id="A0A8B7SIG6"/>
<dbReference type="OrthoDB" id="278430at2759"/>
<feature type="region of interest" description="Disordered" evidence="2">
    <location>
        <begin position="256"/>
        <end position="376"/>
    </location>
</feature>
<feature type="compositionally biased region" description="Polar residues" evidence="2">
    <location>
        <begin position="439"/>
        <end position="451"/>
    </location>
</feature>
<dbReference type="InterPro" id="IPR036867">
    <property type="entry name" value="R3H_dom_sf"/>
</dbReference>
<dbReference type="GO" id="GO:0003676">
    <property type="term" value="F:nucleic acid binding"/>
    <property type="evidence" value="ECO:0007669"/>
    <property type="project" value="UniProtKB-UniRule"/>
</dbReference>
<feature type="compositionally biased region" description="Polar residues" evidence="2">
    <location>
        <begin position="478"/>
        <end position="502"/>
    </location>
</feature>
<feature type="region of interest" description="Disordered" evidence="2">
    <location>
        <begin position="659"/>
        <end position="723"/>
    </location>
</feature>
<dbReference type="CTD" id="22864"/>
<dbReference type="Gene3D" id="3.30.1370.50">
    <property type="entry name" value="R3H-like domain"/>
    <property type="match status" value="1"/>
</dbReference>
<reference evidence="6" key="1">
    <citation type="submission" date="2025-08" db="UniProtKB">
        <authorList>
            <consortium name="RefSeq"/>
        </authorList>
    </citation>
    <scope>IDENTIFICATION</scope>
    <source>
        <tissue evidence="6">Muscle</tissue>
    </source>
</reference>
<feature type="compositionally biased region" description="Polar residues" evidence="2">
    <location>
        <begin position="1"/>
        <end position="10"/>
    </location>
</feature>
<feature type="region of interest" description="Disordered" evidence="2">
    <location>
        <begin position="106"/>
        <end position="147"/>
    </location>
</feature>
<feature type="compositionally biased region" description="Basic and acidic residues" evidence="2">
    <location>
        <begin position="36"/>
        <end position="56"/>
    </location>
</feature>
<feature type="compositionally biased region" description="Low complexity" evidence="2">
    <location>
        <begin position="306"/>
        <end position="317"/>
    </location>
</feature>
<feature type="domain" description="SUZ" evidence="4">
    <location>
        <begin position="233"/>
        <end position="310"/>
    </location>
</feature>
<dbReference type="InterPro" id="IPR051937">
    <property type="entry name" value="R3H_domain_containing"/>
</dbReference>
<keyword evidence="1" id="KW-0597">Phosphoprotein</keyword>
<sequence length="974" mass="106696">MSNSNTTQETLEIMKESEKKLVEESVNKNKFISKTPSKEEIEKESEDTSLRQETQRRTSNHGHARKRAKSNSKLKLVRSLAVCEESSAPFADGPLETQDIIQLHISCPSDKEEEKSTKDVSEKEDKDKNKEKVPRKMLSRDSSQEYTDSTGIDLHEFLVNTLKKNPRDRMMLLKLEQEILEFINDNNNQFKKFPQMTSYHRMLLHRVAAYFGMDHNVDQTGKAVIINKTGNTRIPEQRFSEHIKDEKNTEFQQRFILKRDDASMDRDDNQTGQNGYLNDIRLSKEAFSSSSHKRRQIFRGNREGLSRNSSSRQSSTDSELKSLEPRPWSSTDSDGSVRSMRPPVTKASSFSGISILTRGDSIGNSKGGSAGRISRPGMALGAPEVCNQVTSSQSVRGLLPCTAQQQQQQQQLPALPPTPQQQPPLNNHMISQADDLSNPFGQMSLSRQGSTEAADPSSALFQPPLISQHPQQTSFIMASTGQPLPTSNYSTSSHAPPTQQVLPPQGYMQPPQQIQVSYYPPGQYPNSNQQYRPLSHPVAYSPQRGQQLPQPSQQPGLQPMMPNQQQAAYQGMIGVQQPQNQGLLSNQRSNVGGQMQGLVVQYTPLPSYQVPVGNDSQNVVQPPFQQPMLVSASQSVQGGLPGGGVPVYYSMIPPAQQNGTSPSVGFLQPPGSEQYQMPQSPSPCSPPQMPQQYSGVSPSGPGVVVMQLNVPNGPQPPQNPSMVQWSHCKYYSMDQRGQKPGDLYNPDSSPQANAQMSSSPVTSPTQSPAPSPVTSLSSVCTGLSPLPVLTQFPRPGGPAQGDGRYSLLGQPLQYNLSICPPLLHGQSTYTVHQGQSGLKHGNRSKRQALKSASTDLGTTDVVLGRVLEVTDLPEGITRTEADKLFTQLAMSGAKIQWLKDAQGLPGGGGGDNSGTAENGRHADLAALYTIVAVFPSPLAAQNASLRLNNSVSRFKLRVAKKNYDLRILERASSQ</sequence>
<dbReference type="Pfam" id="PF01424">
    <property type="entry name" value="R3H"/>
    <property type="match status" value="1"/>
</dbReference>
<feature type="region of interest" description="Disordered" evidence="2">
    <location>
        <begin position="833"/>
        <end position="852"/>
    </location>
</feature>
<accession>A0A8B7SIG6</accession>
<name>A0A8B7SIG6_HIPAR</name>
<feature type="compositionally biased region" description="Low complexity" evidence="2">
    <location>
        <begin position="402"/>
        <end position="413"/>
    </location>
</feature>
<evidence type="ECO:0000313" key="5">
    <source>
        <dbReference type="Proteomes" id="UP000694851"/>
    </source>
</evidence>
<dbReference type="PANTHER" id="PTHR15672:SF13">
    <property type="entry name" value="R3H DOMAIN-CONTAINING PROTEIN 2"/>
    <property type="match status" value="1"/>
</dbReference>
<dbReference type="InterPro" id="IPR024771">
    <property type="entry name" value="SUZ"/>
</dbReference>
<dbReference type="Proteomes" id="UP000694851">
    <property type="component" value="Unplaced"/>
</dbReference>
<dbReference type="PANTHER" id="PTHR15672">
    <property type="entry name" value="CAMP-REGULATED PHOSPHOPROTEIN 21 RELATED R3H DOMAIN CONTAINING PROTEIN"/>
    <property type="match status" value="1"/>
</dbReference>
<feature type="compositionally biased region" description="Low complexity" evidence="2">
    <location>
        <begin position="757"/>
        <end position="775"/>
    </location>
</feature>
<evidence type="ECO:0000259" key="3">
    <source>
        <dbReference type="PROSITE" id="PS51061"/>
    </source>
</evidence>
<feature type="region of interest" description="Disordered" evidence="2">
    <location>
        <begin position="1"/>
        <end position="71"/>
    </location>
</feature>
<dbReference type="RefSeq" id="XP_019513146.1">
    <property type="nucleotide sequence ID" value="XM_019657601.1"/>
</dbReference>
<evidence type="ECO:0000313" key="6">
    <source>
        <dbReference type="RefSeq" id="XP_019513146.1"/>
    </source>
</evidence>
<feature type="region of interest" description="Disordered" evidence="2">
    <location>
        <begin position="478"/>
        <end position="534"/>
    </location>
</feature>
<feature type="domain" description="R3H" evidence="3">
    <location>
        <begin position="169"/>
        <end position="232"/>
    </location>
</feature>
<evidence type="ECO:0000256" key="1">
    <source>
        <dbReference type="ARBA" id="ARBA00022553"/>
    </source>
</evidence>
<feature type="region of interest" description="Disordered" evidence="2">
    <location>
        <begin position="736"/>
        <end position="778"/>
    </location>
</feature>
<protein>
    <submittedName>
        <fullName evidence="6">R3H domain-containing protein 2 isoform X10</fullName>
    </submittedName>
</protein>
<feature type="compositionally biased region" description="Basic residues" evidence="2">
    <location>
        <begin position="58"/>
        <end position="71"/>
    </location>
</feature>
<feature type="compositionally biased region" description="Pro residues" evidence="2">
    <location>
        <begin position="680"/>
        <end position="689"/>
    </location>
</feature>
<gene>
    <name evidence="6" type="primary">R3HDM2</name>
</gene>
<dbReference type="SMART" id="SM00393">
    <property type="entry name" value="R3H"/>
    <property type="match status" value="1"/>
</dbReference>
<feature type="compositionally biased region" description="Polar residues" evidence="2">
    <location>
        <begin position="746"/>
        <end position="756"/>
    </location>
</feature>
<evidence type="ECO:0000259" key="4">
    <source>
        <dbReference type="PROSITE" id="PS51673"/>
    </source>
</evidence>
<organism evidence="5 6">
    <name type="scientific">Hipposideros armiger</name>
    <name type="common">Great Himalayan leaf-nosed bat</name>
    <dbReference type="NCBI Taxonomy" id="186990"/>
    <lineage>
        <taxon>Eukaryota</taxon>
        <taxon>Metazoa</taxon>
        <taxon>Chordata</taxon>
        <taxon>Craniata</taxon>
        <taxon>Vertebrata</taxon>
        <taxon>Euteleostomi</taxon>
        <taxon>Mammalia</taxon>
        <taxon>Eutheria</taxon>
        <taxon>Laurasiatheria</taxon>
        <taxon>Chiroptera</taxon>
        <taxon>Yinpterochiroptera</taxon>
        <taxon>Rhinolophoidea</taxon>
        <taxon>Hipposideridae</taxon>
        <taxon>Hipposideros</taxon>
    </lineage>
</organism>
<dbReference type="PROSITE" id="PS51673">
    <property type="entry name" value="SUZ"/>
    <property type="match status" value="1"/>
</dbReference>
<dbReference type="CDD" id="cd02642">
    <property type="entry name" value="R3H_encore_like"/>
    <property type="match status" value="1"/>
</dbReference>
<evidence type="ECO:0000256" key="2">
    <source>
        <dbReference type="SAM" id="MobiDB-lite"/>
    </source>
</evidence>
<feature type="region of interest" description="Disordered" evidence="2">
    <location>
        <begin position="402"/>
        <end position="464"/>
    </location>
</feature>
<dbReference type="InterPro" id="IPR001374">
    <property type="entry name" value="R3H_dom"/>
</dbReference>
<dbReference type="GeneID" id="109390729"/>
<dbReference type="PROSITE" id="PS51061">
    <property type="entry name" value="R3H"/>
    <property type="match status" value="1"/>
</dbReference>
<keyword evidence="5" id="KW-1185">Reference proteome</keyword>
<dbReference type="FunFam" id="3.30.1370.50:FF:000001">
    <property type="entry name" value="R3H domain-containing protein 2 isoform 1"/>
    <property type="match status" value="1"/>
</dbReference>
<feature type="compositionally biased region" description="Basic and acidic residues" evidence="2">
    <location>
        <begin position="12"/>
        <end position="27"/>
    </location>
</feature>
<dbReference type="SUPFAM" id="SSF82708">
    <property type="entry name" value="R3H domain"/>
    <property type="match status" value="1"/>
</dbReference>
<proteinExistence type="predicted"/>